<evidence type="ECO:0000313" key="1">
    <source>
        <dbReference type="EMBL" id="TWU39240.1"/>
    </source>
</evidence>
<dbReference type="Proteomes" id="UP000319143">
    <property type="component" value="Unassembled WGS sequence"/>
</dbReference>
<protein>
    <submittedName>
        <fullName evidence="1">Uncharacterized protein</fullName>
    </submittedName>
</protein>
<comment type="caution">
    <text evidence="1">The sequence shown here is derived from an EMBL/GenBank/DDBJ whole genome shotgun (WGS) entry which is preliminary data.</text>
</comment>
<accession>A0A5C6DQW8</accession>
<evidence type="ECO:0000313" key="2">
    <source>
        <dbReference type="Proteomes" id="UP000319143"/>
    </source>
</evidence>
<proteinExistence type="predicted"/>
<keyword evidence="2" id="KW-1185">Reference proteome</keyword>
<dbReference type="AlphaFoldDB" id="A0A5C6DQW8"/>
<dbReference type="EMBL" id="SJPV01000003">
    <property type="protein sequence ID" value="TWU39240.1"/>
    <property type="molecule type" value="Genomic_DNA"/>
</dbReference>
<organism evidence="1 2">
    <name type="scientific">Novipirellula artificiosorum</name>
    <dbReference type="NCBI Taxonomy" id="2528016"/>
    <lineage>
        <taxon>Bacteria</taxon>
        <taxon>Pseudomonadati</taxon>
        <taxon>Planctomycetota</taxon>
        <taxon>Planctomycetia</taxon>
        <taxon>Pirellulales</taxon>
        <taxon>Pirellulaceae</taxon>
        <taxon>Novipirellula</taxon>
    </lineage>
</organism>
<name>A0A5C6DQW8_9BACT</name>
<reference evidence="1 2" key="1">
    <citation type="submission" date="2019-02" db="EMBL/GenBank/DDBJ databases">
        <title>Deep-cultivation of Planctomycetes and their phenomic and genomic characterization uncovers novel biology.</title>
        <authorList>
            <person name="Wiegand S."/>
            <person name="Jogler M."/>
            <person name="Boedeker C."/>
            <person name="Pinto D."/>
            <person name="Vollmers J."/>
            <person name="Rivas-Marin E."/>
            <person name="Kohn T."/>
            <person name="Peeters S.H."/>
            <person name="Heuer A."/>
            <person name="Rast P."/>
            <person name="Oberbeckmann S."/>
            <person name="Bunk B."/>
            <person name="Jeske O."/>
            <person name="Meyerdierks A."/>
            <person name="Storesund J.E."/>
            <person name="Kallscheuer N."/>
            <person name="Luecker S."/>
            <person name="Lage O.M."/>
            <person name="Pohl T."/>
            <person name="Merkel B.J."/>
            <person name="Hornburger P."/>
            <person name="Mueller R.-W."/>
            <person name="Bruemmer F."/>
            <person name="Labrenz M."/>
            <person name="Spormann A.M."/>
            <person name="Op Den Camp H."/>
            <person name="Overmann J."/>
            <person name="Amann R."/>
            <person name="Jetten M.S.M."/>
            <person name="Mascher T."/>
            <person name="Medema M.H."/>
            <person name="Devos D.P."/>
            <person name="Kaster A.-K."/>
            <person name="Ovreas L."/>
            <person name="Rohde M."/>
            <person name="Galperin M.Y."/>
            <person name="Jogler C."/>
        </authorList>
    </citation>
    <scope>NUCLEOTIDE SEQUENCE [LARGE SCALE GENOMIC DNA]</scope>
    <source>
        <strain evidence="1 2">Poly41</strain>
    </source>
</reference>
<gene>
    <name evidence="1" type="ORF">Poly41_20620</name>
</gene>
<sequence length="90" mass="10046">MGYGAFDEMVGNRLVHCSTLSRSFDDTPESFRFPLSRSGRAAGLSGKWVRIPSGRTSFRFTDPLGLALTFPSKLAPHIPRRCRPGQPEHR</sequence>